<dbReference type="InterPro" id="IPR018087">
    <property type="entry name" value="Glyco_hydro_5_CS"/>
</dbReference>
<evidence type="ECO:0000313" key="10">
    <source>
        <dbReference type="EMBL" id="GCE14847.1"/>
    </source>
</evidence>
<sequence length="367" mass="42286">MWYFMTTSHRSSRAGYWHTHENYIYDSNDQIVRIAGINWFGFETSTYVVHGLELRNYCDMLKQIQSQGYNTIRLPYSNQLFDPESKPNEIDFTKNPDLAGLTGLEIMDKIILQAGELGLHIILDRHRPDAYAQSACWYTADYPETRWIADWQMLAQRYRDQTAVIGADLHNEPHAPARWGGGDLLTDWRLAAERAGNAILDVNPNWLIFVEGVDCYGPDERSSEELHYWWGGNLAGAAIDPVRLNVPGRLVYSPHDYPPEVHPQPWFYASDYPENLPTIWDKHWGYIAKQKIAPILLGEFGTRLQDELAQQWLEALTRYLGMGKTGMHWTYWCWNPDSGDTGGILEDNWQTINQVKQAYLALITPSS</sequence>
<dbReference type="SUPFAM" id="SSF51445">
    <property type="entry name" value="(Trans)glycosidases"/>
    <property type="match status" value="1"/>
</dbReference>
<evidence type="ECO:0000256" key="6">
    <source>
        <dbReference type="ARBA" id="ARBA00023295"/>
    </source>
</evidence>
<dbReference type="EC" id="3.2.1.4" evidence="2"/>
<evidence type="ECO:0000256" key="7">
    <source>
        <dbReference type="ARBA" id="ARBA00023326"/>
    </source>
</evidence>
<dbReference type="AlphaFoldDB" id="A0A402A6S9"/>
<comment type="similarity">
    <text evidence="8">Belongs to the glycosyl hydrolase 5 (cellulase A) family.</text>
</comment>
<feature type="domain" description="Glycoside hydrolase family 5" evidence="9">
    <location>
        <begin position="36"/>
        <end position="337"/>
    </location>
</feature>
<keyword evidence="3 8" id="KW-0378">Hydrolase</keyword>
<evidence type="ECO:0000256" key="8">
    <source>
        <dbReference type="RuleBase" id="RU361153"/>
    </source>
</evidence>
<dbReference type="InterPro" id="IPR001547">
    <property type="entry name" value="Glyco_hydro_5"/>
</dbReference>
<evidence type="ECO:0000256" key="3">
    <source>
        <dbReference type="ARBA" id="ARBA00022801"/>
    </source>
</evidence>
<dbReference type="PROSITE" id="PS00659">
    <property type="entry name" value="GLYCOSYL_HYDROL_F5"/>
    <property type="match status" value="1"/>
</dbReference>
<evidence type="ECO:0000256" key="2">
    <source>
        <dbReference type="ARBA" id="ARBA00012601"/>
    </source>
</evidence>
<comment type="catalytic activity">
    <reaction evidence="1">
        <text>Endohydrolysis of (1-&gt;4)-beta-D-glucosidic linkages in cellulose, lichenin and cereal beta-D-glucans.</text>
        <dbReference type="EC" id="3.2.1.4"/>
    </reaction>
</comment>
<dbReference type="PANTHER" id="PTHR35923:SF2">
    <property type="entry name" value="ENDOGLUCANASE"/>
    <property type="match status" value="1"/>
</dbReference>
<protein>
    <recommendedName>
        <fullName evidence="2">cellulase</fullName>
        <ecNumber evidence="2">3.2.1.4</ecNumber>
    </recommendedName>
</protein>
<organism evidence="10 11">
    <name type="scientific">Tengunoibacter tsumagoiensis</name>
    <dbReference type="NCBI Taxonomy" id="2014871"/>
    <lineage>
        <taxon>Bacteria</taxon>
        <taxon>Bacillati</taxon>
        <taxon>Chloroflexota</taxon>
        <taxon>Ktedonobacteria</taxon>
        <taxon>Ktedonobacterales</taxon>
        <taxon>Dictyobacteraceae</taxon>
        <taxon>Tengunoibacter</taxon>
    </lineage>
</organism>
<keyword evidence="11" id="KW-1185">Reference proteome</keyword>
<name>A0A402A6S9_9CHLR</name>
<evidence type="ECO:0000256" key="1">
    <source>
        <dbReference type="ARBA" id="ARBA00000966"/>
    </source>
</evidence>
<evidence type="ECO:0000256" key="4">
    <source>
        <dbReference type="ARBA" id="ARBA00023001"/>
    </source>
</evidence>
<comment type="caution">
    <text evidence="10">The sequence shown here is derived from an EMBL/GenBank/DDBJ whole genome shotgun (WGS) entry which is preliminary data.</text>
</comment>
<gene>
    <name evidence="10" type="ORF">KTT_47060</name>
</gene>
<dbReference type="PANTHER" id="PTHR35923">
    <property type="entry name" value="MAJOR EXTRACELLULAR ENDOGLUCANASE"/>
    <property type="match status" value="1"/>
</dbReference>
<evidence type="ECO:0000256" key="5">
    <source>
        <dbReference type="ARBA" id="ARBA00023277"/>
    </source>
</evidence>
<dbReference type="EMBL" id="BIFR01000002">
    <property type="protein sequence ID" value="GCE14847.1"/>
    <property type="molecule type" value="Genomic_DNA"/>
</dbReference>
<proteinExistence type="inferred from homology"/>
<dbReference type="InterPro" id="IPR017853">
    <property type="entry name" value="GH"/>
</dbReference>
<evidence type="ECO:0000259" key="9">
    <source>
        <dbReference type="Pfam" id="PF00150"/>
    </source>
</evidence>
<dbReference type="Proteomes" id="UP000287352">
    <property type="component" value="Unassembled WGS sequence"/>
</dbReference>
<keyword evidence="5" id="KW-0119">Carbohydrate metabolism</keyword>
<dbReference type="GO" id="GO:0030245">
    <property type="term" value="P:cellulose catabolic process"/>
    <property type="evidence" value="ECO:0007669"/>
    <property type="project" value="UniProtKB-KW"/>
</dbReference>
<keyword evidence="6 8" id="KW-0326">Glycosidase</keyword>
<dbReference type="GO" id="GO:0008810">
    <property type="term" value="F:cellulase activity"/>
    <property type="evidence" value="ECO:0007669"/>
    <property type="project" value="UniProtKB-EC"/>
</dbReference>
<dbReference type="Gene3D" id="3.20.20.80">
    <property type="entry name" value="Glycosidases"/>
    <property type="match status" value="1"/>
</dbReference>
<keyword evidence="4" id="KW-0136">Cellulose degradation</keyword>
<reference evidence="11" key="1">
    <citation type="submission" date="2018-12" db="EMBL/GenBank/DDBJ databases">
        <title>Tengunoibacter tsumagoiensis gen. nov., sp. nov., Dictyobacter kobayashii sp. nov., D. alpinus sp. nov., and D. joshuensis sp. nov. and description of Dictyobacteraceae fam. nov. within the order Ktedonobacterales isolated from Tengu-no-mugimeshi.</title>
        <authorList>
            <person name="Wang C.M."/>
            <person name="Zheng Y."/>
            <person name="Sakai Y."/>
            <person name="Toyoda A."/>
            <person name="Minakuchi Y."/>
            <person name="Abe K."/>
            <person name="Yokota A."/>
            <person name="Yabe S."/>
        </authorList>
    </citation>
    <scope>NUCLEOTIDE SEQUENCE [LARGE SCALE GENOMIC DNA]</scope>
    <source>
        <strain evidence="11">Uno3</strain>
    </source>
</reference>
<keyword evidence="7" id="KW-0624">Polysaccharide degradation</keyword>
<evidence type="ECO:0000313" key="11">
    <source>
        <dbReference type="Proteomes" id="UP000287352"/>
    </source>
</evidence>
<accession>A0A402A6S9</accession>
<dbReference type="Pfam" id="PF00150">
    <property type="entry name" value="Cellulase"/>
    <property type="match status" value="1"/>
</dbReference>